<dbReference type="EMBL" id="KZ819365">
    <property type="protein sequence ID" value="PWN43905.1"/>
    <property type="molecule type" value="Genomic_DNA"/>
</dbReference>
<dbReference type="InParanoid" id="A0A316W8A2"/>
<dbReference type="GeneID" id="37039281"/>
<gene>
    <name evidence="1" type="ORF">IE81DRAFT_51876</name>
</gene>
<evidence type="ECO:0000313" key="2">
    <source>
        <dbReference type="Proteomes" id="UP000245783"/>
    </source>
</evidence>
<evidence type="ECO:0000313" key="1">
    <source>
        <dbReference type="EMBL" id="PWN43905.1"/>
    </source>
</evidence>
<dbReference type="RefSeq" id="XP_025371065.1">
    <property type="nucleotide sequence ID" value="XM_025517411.1"/>
</dbReference>
<proteinExistence type="predicted"/>
<accession>A0A316W8A2</accession>
<name>A0A316W8A2_9BASI</name>
<reference evidence="1 2" key="1">
    <citation type="journal article" date="2018" name="Mol. Biol. Evol.">
        <title>Broad Genomic Sampling Reveals a Smut Pathogenic Ancestry of the Fungal Clade Ustilaginomycotina.</title>
        <authorList>
            <person name="Kijpornyongpan T."/>
            <person name="Mondo S.J."/>
            <person name="Barry K."/>
            <person name="Sandor L."/>
            <person name="Lee J."/>
            <person name="Lipzen A."/>
            <person name="Pangilinan J."/>
            <person name="LaButti K."/>
            <person name="Hainaut M."/>
            <person name="Henrissat B."/>
            <person name="Grigoriev I.V."/>
            <person name="Spatafora J.W."/>
            <person name="Aime M.C."/>
        </authorList>
    </citation>
    <scope>NUCLEOTIDE SEQUENCE [LARGE SCALE GENOMIC DNA]</scope>
    <source>
        <strain evidence="1 2">MCA 4658</strain>
    </source>
</reference>
<sequence>MMPWEAFKSTKIAQPYVSGEEATRRGVARVAFGRVRTSPAVVKADIASGREGRRRSKMFPPGMREHARSIRHAQRSSSSVFPHRSLSIFPDQKGRRWTLHRRLSTARRCCPFPLHRAAVRLSFALTCVHVHTACRIHPCALHHPNVRLGLRCGARRV</sequence>
<organism evidence="1 2">
    <name type="scientific">Ceraceosorus guamensis</name>
    <dbReference type="NCBI Taxonomy" id="1522189"/>
    <lineage>
        <taxon>Eukaryota</taxon>
        <taxon>Fungi</taxon>
        <taxon>Dikarya</taxon>
        <taxon>Basidiomycota</taxon>
        <taxon>Ustilaginomycotina</taxon>
        <taxon>Exobasidiomycetes</taxon>
        <taxon>Ceraceosorales</taxon>
        <taxon>Ceraceosoraceae</taxon>
        <taxon>Ceraceosorus</taxon>
    </lineage>
</organism>
<keyword evidence="2" id="KW-1185">Reference proteome</keyword>
<dbReference type="AlphaFoldDB" id="A0A316W8A2"/>
<dbReference type="Proteomes" id="UP000245783">
    <property type="component" value="Unassembled WGS sequence"/>
</dbReference>
<protein>
    <submittedName>
        <fullName evidence="1">Uncharacterized protein</fullName>
    </submittedName>
</protein>